<accession>A0ABQ7G6N9</accession>
<protein>
    <recommendedName>
        <fullName evidence="2">Peptidase S8/S53 domain-containing protein</fullName>
    </recommendedName>
</protein>
<dbReference type="Proteomes" id="UP000815325">
    <property type="component" value="Unassembled WGS sequence"/>
</dbReference>
<dbReference type="EMBL" id="MU070066">
    <property type="protein sequence ID" value="KAF5830230.1"/>
    <property type="molecule type" value="Genomic_DNA"/>
</dbReference>
<evidence type="ECO:0000313" key="4">
    <source>
        <dbReference type="Proteomes" id="UP000815325"/>
    </source>
</evidence>
<dbReference type="Pfam" id="PF00082">
    <property type="entry name" value="Peptidase_S8"/>
    <property type="match status" value="1"/>
</dbReference>
<evidence type="ECO:0000256" key="1">
    <source>
        <dbReference type="ARBA" id="ARBA00011073"/>
    </source>
</evidence>
<name>A0ABQ7G6N9_DUNSA</name>
<dbReference type="InterPro" id="IPR051048">
    <property type="entry name" value="Peptidase_S8/S53_subtilisin"/>
</dbReference>
<dbReference type="PANTHER" id="PTHR43399:SF4">
    <property type="entry name" value="CELL WALL-ASSOCIATED PROTEASE"/>
    <property type="match status" value="1"/>
</dbReference>
<dbReference type="InterPro" id="IPR000209">
    <property type="entry name" value="Peptidase_S8/S53_dom"/>
</dbReference>
<evidence type="ECO:0000259" key="2">
    <source>
        <dbReference type="Pfam" id="PF00082"/>
    </source>
</evidence>
<comment type="caution">
    <text evidence="3">The sequence shown here is derived from an EMBL/GenBank/DDBJ whole genome shotgun (WGS) entry which is preliminary data.</text>
</comment>
<dbReference type="InterPro" id="IPR036852">
    <property type="entry name" value="Peptidase_S8/S53_dom_sf"/>
</dbReference>
<sequence>MSDPMSTSATQIIERLYLTSGSQTNMMMMMVMGHTVLEPSPVPRLAQTQLDRQTWERVAPLAKLTFFDNSIGLYRKDVIFSLHFQEGARIASASWGAVYSTGLSGYTNDCEEVDGFVWSNDILILAAAGNDGAVFEEEGVMYGSTTYPAGSCKNVVSVGNAMNWEADDVPDLYDASGSQVQLSDSQMASIYDTNREIFVYREAPSGINANVAIMTFDFNVFAWGRPEKFGPRQKRELVLADPLDACQTLVGDYSRKMVLFMQSDSCDLQTAATNVQNASPYGGMYVNIEGSLNVFGTSDYWEIPFVTTSGDSNWGVPCLSAEEEGETCFTTLRDYVLKPEAHMTFHATLFPREDHRISIWMSHQALGQQQQKRKIFACMYTSLPLAHCSVQTQMGSTLMMVRVIMV</sequence>
<evidence type="ECO:0000313" key="3">
    <source>
        <dbReference type="EMBL" id="KAF5830230.1"/>
    </source>
</evidence>
<dbReference type="PANTHER" id="PTHR43399">
    <property type="entry name" value="SUBTILISIN-RELATED"/>
    <property type="match status" value="1"/>
</dbReference>
<gene>
    <name evidence="3" type="ORF">DUNSADRAFT_14872</name>
</gene>
<dbReference type="Gene3D" id="3.40.50.200">
    <property type="entry name" value="Peptidase S8/S53 domain"/>
    <property type="match status" value="1"/>
</dbReference>
<proteinExistence type="inferred from homology"/>
<feature type="domain" description="Peptidase S8/S53" evidence="2">
    <location>
        <begin position="59"/>
        <end position="182"/>
    </location>
</feature>
<reference evidence="3" key="1">
    <citation type="submission" date="2017-08" db="EMBL/GenBank/DDBJ databases">
        <authorList>
            <person name="Polle J.E."/>
            <person name="Barry K."/>
            <person name="Cushman J."/>
            <person name="Schmutz J."/>
            <person name="Tran D."/>
            <person name="Hathwaick L.T."/>
            <person name="Yim W.C."/>
            <person name="Jenkins J."/>
            <person name="Mckie-Krisberg Z.M."/>
            <person name="Prochnik S."/>
            <person name="Lindquist E."/>
            <person name="Dockter R.B."/>
            <person name="Adam C."/>
            <person name="Molina H."/>
            <person name="Bunkerborg J."/>
            <person name="Jin E."/>
            <person name="Buchheim M."/>
            <person name="Magnuson J."/>
        </authorList>
    </citation>
    <scope>NUCLEOTIDE SEQUENCE</scope>
    <source>
        <strain evidence="3">CCAP 19/18</strain>
    </source>
</reference>
<keyword evidence="4" id="KW-1185">Reference proteome</keyword>
<dbReference type="SUPFAM" id="SSF52743">
    <property type="entry name" value="Subtilisin-like"/>
    <property type="match status" value="1"/>
</dbReference>
<organism evidence="3 4">
    <name type="scientific">Dunaliella salina</name>
    <name type="common">Green alga</name>
    <name type="synonym">Protococcus salinus</name>
    <dbReference type="NCBI Taxonomy" id="3046"/>
    <lineage>
        <taxon>Eukaryota</taxon>
        <taxon>Viridiplantae</taxon>
        <taxon>Chlorophyta</taxon>
        <taxon>core chlorophytes</taxon>
        <taxon>Chlorophyceae</taxon>
        <taxon>CS clade</taxon>
        <taxon>Chlamydomonadales</taxon>
        <taxon>Dunaliellaceae</taxon>
        <taxon>Dunaliella</taxon>
    </lineage>
</organism>
<comment type="similarity">
    <text evidence="1">Belongs to the peptidase S8 family.</text>
</comment>